<dbReference type="Gene3D" id="1.10.10.10">
    <property type="entry name" value="Winged helix-like DNA-binding domain superfamily/Winged helix DNA-binding domain"/>
    <property type="match status" value="1"/>
</dbReference>
<dbReference type="Gene3D" id="1.20.120.530">
    <property type="entry name" value="GntR ligand-binding domain-like"/>
    <property type="match status" value="1"/>
</dbReference>
<dbReference type="EMBL" id="BOOW01000020">
    <property type="protein sequence ID" value="GII92940.1"/>
    <property type="molecule type" value="Genomic_DNA"/>
</dbReference>
<dbReference type="SUPFAM" id="SSF48008">
    <property type="entry name" value="GntR ligand-binding domain-like"/>
    <property type="match status" value="1"/>
</dbReference>
<accession>A0A919V5F1</accession>
<reference evidence="5" key="1">
    <citation type="submission" date="2021-01" db="EMBL/GenBank/DDBJ databases">
        <title>Whole genome shotgun sequence of Sinosporangium siamense NBRC 109515.</title>
        <authorList>
            <person name="Komaki H."/>
            <person name="Tamura T."/>
        </authorList>
    </citation>
    <scope>NUCLEOTIDE SEQUENCE</scope>
    <source>
        <strain evidence="5">NBRC 109515</strain>
    </source>
</reference>
<dbReference type="InterPro" id="IPR000524">
    <property type="entry name" value="Tscrpt_reg_HTH_GntR"/>
</dbReference>
<dbReference type="PANTHER" id="PTHR43537">
    <property type="entry name" value="TRANSCRIPTIONAL REGULATOR, GNTR FAMILY"/>
    <property type="match status" value="1"/>
</dbReference>
<gene>
    <name evidence="5" type="ORF">Ssi02_31710</name>
</gene>
<dbReference type="SMART" id="SM00895">
    <property type="entry name" value="FCD"/>
    <property type="match status" value="1"/>
</dbReference>
<proteinExistence type="predicted"/>
<dbReference type="Proteomes" id="UP000606172">
    <property type="component" value="Unassembled WGS sequence"/>
</dbReference>
<dbReference type="Pfam" id="PF07729">
    <property type="entry name" value="FCD"/>
    <property type="match status" value="1"/>
</dbReference>
<protein>
    <recommendedName>
        <fullName evidence="4">HTH gntR-type domain-containing protein</fullName>
    </recommendedName>
</protein>
<organism evidence="5 6">
    <name type="scientific">Sinosporangium siamense</name>
    <dbReference type="NCBI Taxonomy" id="1367973"/>
    <lineage>
        <taxon>Bacteria</taxon>
        <taxon>Bacillati</taxon>
        <taxon>Actinomycetota</taxon>
        <taxon>Actinomycetes</taxon>
        <taxon>Streptosporangiales</taxon>
        <taxon>Streptosporangiaceae</taxon>
        <taxon>Sinosporangium</taxon>
    </lineage>
</organism>
<name>A0A919V5F1_9ACTN</name>
<dbReference type="AlphaFoldDB" id="A0A919V5F1"/>
<evidence type="ECO:0000256" key="2">
    <source>
        <dbReference type="ARBA" id="ARBA00023125"/>
    </source>
</evidence>
<dbReference type="InterPro" id="IPR011711">
    <property type="entry name" value="GntR_C"/>
</dbReference>
<evidence type="ECO:0000313" key="5">
    <source>
        <dbReference type="EMBL" id="GII92940.1"/>
    </source>
</evidence>
<keyword evidence="6" id="KW-1185">Reference proteome</keyword>
<sequence>MTSRDSTAASAAELIAEDLRERLLRLELYPGSPLREIDLSERYAASRHTVRAALALLEAEGVLVHDRHRGARVREFDAYDVNDAFDLREALEIEAVRLICRRRPSLDGLRAAVDHLDRLEAVEREAPSPSVIWETMRADRVVHRALIETTRSTRLLRAYVGIDMEIAYCFALCRVTSMSPDKQEHRRLLDALEAADEAAALDILIPHIDDARAQCLTAVRPPRLGGAGS</sequence>
<comment type="caution">
    <text evidence="5">The sequence shown here is derived from an EMBL/GenBank/DDBJ whole genome shotgun (WGS) entry which is preliminary data.</text>
</comment>
<dbReference type="InterPro" id="IPR036388">
    <property type="entry name" value="WH-like_DNA-bd_sf"/>
</dbReference>
<keyword evidence="3" id="KW-0804">Transcription</keyword>
<keyword evidence="1" id="KW-0805">Transcription regulation</keyword>
<dbReference type="RefSeq" id="WP_204026123.1">
    <property type="nucleotide sequence ID" value="NZ_BOOW01000020.1"/>
</dbReference>
<dbReference type="GO" id="GO:0003677">
    <property type="term" value="F:DNA binding"/>
    <property type="evidence" value="ECO:0007669"/>
    <property type="project" value="UniProtKB-KW"/>
</dbReference>
<evidence type="ECO:0000259" key="4">
    <source>
        <dbReference type="PROSITE" id="PS50949"/>
    </source>
</evidence>
<dbReference type="SUPFAM" id="SSF46785">
    <property type="entry name" value="Winged helix' DNA-binding domain"/>
    <property type="match status" value="1"/>
</dbReference>
<dbReference type="PROSITE" id="PS50949">
    <property type="entry name" value="HTH_GNTR"/>
    <property type="match status" value="1"/>
</dbReference>
<dbReference type="Pfam" id="PF00392">
    <property type="entry name" value="GntR"/>
    <property type="match status" value="1"/>
</dbReference>
<keyword evidence="2" id="KW-0238">DNA-binding</keyword>
<dbReference type="InterPro" id="IPR036390">
    <property type="entry name" value="WH_DNA-bd_sf"/>
</dbReference>
<dbReference type="GO" id="GO:0003700">
    <property type="term" value="F:DNA-binding transcription factor activity"/>
    <property type="evidence" value="ECO:0007669"/>
    <property type="project" value="InterPro"/>
</dbReference>
<dbReference type="InterPro" id="IPR008920">
    <property type="entry name" value="TF_FadR/GntR_C"/>
</dbReference>
<dbReference type="SMART" id="SM00345">
    <property type="entry name" value="HTH_GNTR"/>
    <property type="match status" value="1"/>
</dbReference>
<feature type="domain" description="HTH gntR-type" evidence="4">
    <location>
        <begin position="9"/>
        <end position="76"/>
    </location>
</feature>
<dbReference type="PANTHER" id="PTHR43537:SF24">
    <property type="entry name" value="GLUCONATE OPERON TRANSCRIPTIONAL REPRESSOR"/>
    <property type="match status" value="1"/>
</dbReference>
<evidence type="ECO:0000256" key="3">
    <source>
        <dbReference type="ARBA" id="ARBA00023163"/>
    </source>
</evidence>
<evidence type="ECO:0000313" key="6">
    <source>
        <dbReference type="Proteomes" id="UP000606172"/>
    </source>
</evidence>
<evidence type="ECO:0000256" key="1">
    <source>
        <dbReference type="ARBA" id="ARBA00023015"/>
    </source>
</evidence>